<gene>
    <name evidence="3" type="ORF">PHATRDRAFT_49265</name>
</gene>
<dbReference type="Pfam" id="PF20710">
    <property type="entry name" value="DUF6824"/>
    <property type="match status" value="1"/>
</dbReference>
<name>B7GA14_PHATC</name>
<dbReference type="Proteomes" id="UP000000759">
    <property type="component" value="Chromosome 21"/>
</dbReference>
<accession>B7GA14</accession>
<reference evidence="3 4" key="1">
    <citation type="journal article" date="2008" name="Nature">
        <title>The Phaeodactylum genome reveals the evolutionary history of diatom genomes.</title>
        <authorList>
            <person name="Bowler C."/>
            <person name="Allen A.E."/>
            <person name="Badger J.H."/>
            <person name="Grimwood J."/>
            <person name="Jabbari K."/>
            <person name="Kuo A."/>
            <person name="Maheswari U."/>
            <person name="Martens C."/>
            <person name="Maumus F."/>
            <person name="Otillar R.P."/>
            <person name="Rayko E."/>
            <person name="Salamov A."/>
            <person name="Vandepoele K."/>
            <person name="Beszteri B."/>
            <person name="Gruber A."/>
            <person name="Heijde M."/>
            <person name="Katinka M."/>
            <person name="Mock T."/>
            <person name="Valentin K."/>
            <person name="Verret F."/>
            <person name="Berges J.A."/>
            <person name="Brownlee C."/>
            <person name="Cadoret J.P."/>
            <person name="Chiovitti A."/>
            <person name="Choi C.J."/>
            <person name="Coesel S."/>
            <person name="De Martino A."/>
            <person name="Detter J.C."/>
            <person name="Durkin C."/>
            <person name="Falciatore A."/>
            <person name="Fournet J."/>
            <person name="Haruta M."/>
            <person name="Huysman M.J."/>
            <person name="Jenkins B.D."/>
            <person name="Jiroutova K."/>
            <person name="Jorgensen R.E."/>
            <person name="Joubert Y."/>
            <person name="Kaplan A."/>
            <person name="Kroger N."/>
            <person name="Kroth P.G."/>
            <person name="La Roche J."/>
            <person name="Lindquist E."/>
            <person name="Lommer M."/>
            <person name="Martin-Jezequel V."/>
            <person name="Lopez P.J."/>
            <person name="Lucas S."/>
            <person name="Mangogna M."/>
            <person name="McGinnis K."/>
            <person name="Medlin L.K."/>
            <person name="Montsant A."/>
            <person name="Oudot-Le Secq M.P."/>
            <person name="Napoli C."/>
            <person name="Obornik M."/>
            <person name="Parker M.S."/>
            <person name="Petit J.L."/>
            <person name="Porcel B.M."/>
            <person name="Poulsen N."/>
            <person name="Robison M."/>
            <person name="Rychlewski L."/>
            <person name="Rynearson T.A."/>
            <person name="Schmutz J."/>
            <person name="Shapiro H."/>
            <person name="Siaut M."/>
            <person name="Stanley M."/>
            <person name="Sussman M.R."/>
            <person name="Taylor A.R."/>
            <person name="Vardi A."/>
            <person name="von Dassow P."/>
            <person name="Vyverman W."/>
            <person name="Willis A."/>
            <person name="Wyrwicz L.S."/>
            <person name="Rokhsar D.S."/>
            <person name="Weissenbach J."/>
            <person name="Armbrust E.V."/>
            <person name="Green B.R."/>
            <person name="Van de Peer Y."/>
            <person name="Grigoriev I.V."/>
        </authorList>
    </citation>
    <scope>NUCLEOTIDE SEQUENCE [LARGE SCALE GENOMIC DNA]</scope>
    <source>
        <strain evidence="3 4">CCAP 1055/1</strain>
    </source>
</reference>
<reference evidence="4" key="2">
    <citation type="submission" date="2008-08" db="EMBL/GenBank/DDBJ databases">
        <authorList>
            <consortium name="Diatom Consortium"/>
            <person name="Grigoriev I."/>
            <person name="Grimwood J."/>
            <person name="Kuo A."/>
            <person name="Otillar R.P."/>
            <person name="Salamov A."/>
            <person name="Detter J.C."/>
            <person name="Lindquist E."/>
            <person name="Shapiro H."/>
            <person name="Lucas S."/>
            <person name="Glavina del Rio T."/>
            <person name="Pitluck S."/>
            <person name="Rokhsar D."/>
            <person name="Bowler C."/>
        </authorList>
    </citation>
    <scope>GENOME REANNOTATION</scope>
    <source>
        <strain evidence="4">CCAP 1055/1</strain>
    </source>
</reference>
<feature type="region of interest" description="Disordered" evidence="1">
    <location>
        <begin position="495"/>
        <end position="525"/>
    </location>
</feature>
<evidence type="ECO:0000259" key="2">
    <source>
        <dbReference type="Pfam" id="PF20710"/>
    </source>
</evidence>
<feature type="region of interest" description="Disordered" evidence="1">
    <location>
        <begin position="590"/>
        <end position="616"/>
    </location>
</feature>
<dbReference type="KEGG" id="pti:PHATRDRAFT_49265"/>
<feature type="domain" description="DUF6824" evidence="2">
    <location>
        <begin position="23"/>
        <end position="106"/>
    </location>
</feature>
<evidence type="ECO:0000313" key="4">
    <source>
        <dbReference type="Proteomes" id="UP000000759"/>
    </source>
</evidence>
<proteinExistence type="predicted"/>
<keyword evidence="4" id="KW-1185">Reference proteome</keyword>
<dbReference type="EMBL" id="CM000623">
    <property type="protein sequence ID" value="EEC44659.1"/>
    <property type="molecule type" value="Genomic_DNA"/>
</dbReference>
<dbReference type="HOGENOM" id="CLU_443781_0_0_1"/>
<dbReference type="GeneID" id="7195555"/>
<feature type="compositionally biased region" description="Low complexity" evidence="1">
    <location>
        <begin position="406"/>
        <end position="428"/>
    </location>
</feature>
<dbReference type="AlphaFoldDB" id="B7GA14"/>
<dbReference type="PaxDb" id="2850-Phatr49265"/>
<evidence type="ECO:0000256" key="1">
    <source>
        <dbReference type="SAM" id="MobiDB-lite"/>
    </source>
</evidence>
<dbReference type="RefSeq" id="XP_002183990.1">
    <property type="nucleotide sequence ID" value="XM_002183954.1"/>
</dbReference>
<dbReference type="OrthoDB" id="49548at2759"/>
<feature type="region of interest" description="Disordered" evidence="1">
    <location>
        <begin position="406"/>
        <end position="465"/>
    </location>
</feature>
<protein>
    <recommendedName>
        <fullName evidence="2">DUF6824 domain-containing protein</fullName>
    </recommendedName>
</protein>
<dbReference type="InterPro" id="IPR049227">
    <property type="entry name" value="DUF6824"/>
</dbReference>
<sequence>MKSHAHSESPVEGSYVLEPREVDVLCGRGGMSNHHPGNEWYRRLVRSNRPLYRACPKHTKLLVSKAIVQAVEQQGGRFLEKDRKQKYWFPVQYKKAVDKTSQGLRERDREEELIQHEGKVPDGFNGIGQAKLTDLADVAVSHAIRTTGLPRSATDLSKQSLPTTQITPAQSFMESQHLVGLEGSQPLNPAIPAHQSSMFRLMHQTDQLPGNSNWRNPGMSGPGGFPQGGFHQGVCPTQMNPHMTLPHQRPTIPMSLAMLKQPPPQHQPQPFGHPQANFPPNATSGMPFVSGVQNNVSSSLMYPNLNPGVSAYVMAPLGNEMAHQAPALNRLTSQVSDWLQNFYPLQQSNPQQQQVHPRQPTEAERLYISNKSYERAMVRQAQQQRNIVNMEQHKLQQLQNMQQAQATKIGQGQTHQLQHIVQQHQQQDQSKRRAHTTLVDQRFGKPLAGNGSHSQSVKGGKKGKNGEVVEINITTFPPPEPSKPIQITIPAMPVPRKNKRKSASSLPSLPFRTAPARQKSLSCNNGDSSLVPPTSEIEHSVSNTLLQLASAPSNLVAGCSAFMSESTEVSNDIPSEGEESASVVVGGKVSKDSLLDDHEETPDETRLRTIRPVNWP</sequence>
<dbReference type="InParanoid" id="B7GA14"/>
<organism evidence="3 4">
    <name type="scientific">Phaeodactylum tricornutum (strain CCAP 1055/1)</name>
    <dbReference type="NCBI Taxonomy" id="556484"/>
    <lineage>
        <taxon>Eukaryota</taxon>
        <taxon>Sar</taxon>
        <taxon>Stramenopiles</taxon>
        <taxon>Ochrophyta</taxon>
        <taxon>Bacillariophyta</taxon>
        <taxon>Bacillariophyceae</taxon>
        <taxon>Bacillariophycidae</taxon>
        <taxon>Naviculales</taxon>
        <taxon>Phaeodactylaceae</taxon>
        <taxon>Phaeodactylum</taxon>
    </lineage>
</organism>
<evidence type="ECO:0000313" key="3">
    <source>
        <dbReference type="EMBL" id="EEC44659.1"/>
    </source>
</evidence>